<evidence type="ECO:0000313" key="2">
    <source>
        <dbReference type="Proteomes" id="UP000192220"/>
    </source>
</evidence>
<dbReference type="Pfam" id="PF13843">
    <property type="entry name" value="DDE_Tnp_1_7"/>
    <property type="match status" value="1"/>
</dbReference>
<feature type="domain" description="PiggyBac transposable element-derived protein" evidence="1">
    <location>
        <begin position="79"/>
        <end position="321"/>
    </location>
</feature>
<dbReference type="GeneID" id="106533265"/>
<protein>
    <submittedName>
        <fullName evidence="3">PiggyBac transposable element-derived protein 4 isoform X1</fullName>
    </submittedName>
</protein>
<accession>A0A2I4CY82</accession>
<dbReference type="Proteomes" id="UP000192220">
    <property type="component" value="Unplaced"/>
</dbReference>
<name>A0A2I4CY82_AUSLI</name>
<dbReference type="PANTHER" id="PTHR46599:SF6">
    <property type="entry name" value="DUAL SPECIFICITY PHOSPHATASE 26"/>
    <property type="match status" value="1"/>
</dbReference>
<dbReference type="InParanoid" id="A0A2I4CY82"/>
<proteinExistence type="predicted"/>
<organism evidence="2 3">
    <name type="scientific">Austrofundulus limnaeus</name>
    <name type="common">Annual killifish</name>
    <dbReference type="NCBI Taxonomy" id="52670"/>
    <lineage>
        <taxon>Eukaryota</taxon>
        <taxon>Metazoa</taxon>
        <taxon>Chordata</taxon>
        <taxon>Craniata</taxon>
        <taxon>Vertebrata</taxon>
        <taxon>Euteleostomi</taxon>
        <taxon>Actinopterygii</taxon>
        <taxon>Neopterygii</taxon>
        <taxon>Teleostei</taxon>
        <taxon>Neoteleostei</taxon>
        <taxon>Acanthomorphata</taxon>
        <taxon>Ovalentaria</taxon>
        <taxon>Atherinomorphae</taxon>
        <taxon>Cyprinodontiformes</taxon>
        <taxon>Rivulidae</taxon>
        <taxon>Austrofundulus</taxon>
    </lineage>
</organism>
<keyword evidence="2" id="KW-1185">Reference proteome</keyword>
<dbReference type="AlphaFoldDB" id="A0A2I4CY82"/>
<gene>
    <name evidence="3" type="primary">LOC106533265</name>
</gene>
<dbReference type="STRING" id="52670.A0A2I4CY82"/>
<dbReference type="OrthoDB" id="9986773at2759"/>
<sequence length="347" mass="39761">MKIPVVNRMKSSAALPEKKRLEAKNNTTAPSVKAKDGTVWETVGAGHLQQEEFSADAMFQERPGPTEHAKRRITSRLQSFLCLFNMEMLLIIIDCTNHEARRTFDSWSLSVSELMAFVAILFLRATLCPIGAMIESWSEKYAVPAIKETMSRDRYKEIMRYLRFDNKDTRAERVKTDRFAAVSDIWQRLVRNCHQCYIPGQHITVDEQLFPTKVRCPFTQYISSKPDKFGIKFWIAADLETKYMCNAIPYLGKDPSRPKGERLSENVVIKLMEPFLGKGRTVTMDNFFTSMSLANRLLNHNTTLLGTINKIRREIPPPAKHNKGRVVADCDLLLPLSVVLQTQFHCL</sequence>
<evidence type="ECO:0000313" key="3">
    <source>
        <dbReference type="RefSeq" id="XP_013884958.1"/>
    </source>
</evidence>
<dbReference type="InterPro" id="IPR029526">
    <property type="entry name" value="PGBD"/>
</dbReference>
<dbReference type="KEGG" id="alim:106533265"/>
<dbReference type="PANTHER" id="PTHR46599">
    <property type="entry name" value="PIGGYBAC TRANSPOSABLE ELEMENT-DERIVED PROTEIN 4"/>
    <property type="match status" value="1"/>
</dbReference>
<reference evidence="3" key="1">
    <citation type="submission" date="2025-08" db="UniProtKB">
        <authorList>
            <consortium name="RefSeq"/>
        </authorList>
    </citation>
    <scope>IDENTIFICATION</scope>
    <source>
        <strain evidence="3">Quisiro</strain>
        <tissue evidence="3">Liver</tissue>
    </source>
</reference>
<dbReference type="RefSeq" id="XP_013884958.1">
    <property type="nucleotide sequence ID" value="XM_014029504.1"/>
</dbReference>
<evidence type="ECO:0000259" key="1">
    <source>
        <dbReference type="Pfam" id="PF13843"/>
    </source>
</evidence>